<dbReference type="GO" id="GO:0016020">
    <property type="term" value="C:membrane"/>
    <property type="evidence" value="ECO:0007669"/>
    <property type="project" value="UniProtKB-SubCell"/>
</dbReference>
<dbReference type="Pfam" id="PF00149">
    <property type="entry name" value="Metallophos"/>
    <property type="match status" value="1"/>
</dbReference>
<dbReference type="GO" id="GO:0006506">
    <property type="term" value="P:GPI anchor biosynthetic process"/>
    <property type="evidence" value="ECO:0007669"/>
    <property type="project" value="InterPro"/>
</dbReference>
<evidence type="ECO:0000313" key="8">
    <source>
        <dbReference type="EMBL" id="TFK54091.1"/>
    </source>
</evidence>
<evidence type="ECO:0000313" key="9">
    <source>
        <dbReference type="Proteomes" id="UP000305948"/>
    </source>
</evidence>
<evidence type="ECO:0000256" key="5">
    <source>
        <dbReference type="SAM" id="MobiDB-lite"/>
    </source>
</evidence>
<keyword evidence="9" id="KW-1185">Reference proteome</keyword>
<feature type="domain" description="Calcineurin-like phosphoesterase" evidence="7">
    <location>
        <begin position="98"/>
        <end position="266"/>
    </location>
</feature>
<feature type="non-terminal residue" evidence="8">
    <location>
        <position position="460"/>
    </location>
</feature>
<dbReference type="AlphaFoldDB" id="A0A5C3NKF3"/>
<name>A0A5C3NKF3_9AGAM</name>
<dbReference type="Gene3D" id="3.60.21.10">
    <property type="match status" value="1"/>
</dbReference>
<dbReference type="EMBL" id="ML213506">
    <property type="protein sequence ID" value="TFK54091.1"/>
    <property type="molecule type" value="Genomic_DNA"/>
</dbReference>
<dbReference type="InterPro" id="IPR033308">
    <property type="entry name" value="PGAP5/Cdc1/Ted1"/>
</dbReference>
<dbReference type="InterPro" id="IPR029052">
    <property type="entry name" value="Metallo-depent_PP-like"/>
</dbReference>
<dbReference type="PANTHER" id="PTHR13315">
    <property type="entry name" value="METALLO PHOSPHOESTERASE RELATED"/>
    <property type="match status" value="1"/>
</dbReference>
<dbReference type="STRING" id="5364.A0A5C3NKF3"/>
<feature type="region of interest" description="Disordered" evidence="5">
    <location>
        <begin position="433"/>
        <end position="460"/>
    </location>
</feature>
<dbReference type="SUPFAM" id="SSF56300">
    <property type="entry name" value="Metallo-dependent phosphatases"/>
    <property type="match status" value="1"/>
</dbReference>
<dbReference type="InterPro" id="IPR004843">
    <property type="entry name" value="Calcineurin-like_PHP"/>
</dbReference>
<accession>A0A5C3NKF3</accession>
<evidence type="ECO:0000259" key="7">
    <source>
        <dbReference type="Pfam" id="PF00149"/>
    </source>
</evidence>
<evidence type="ECO:0000256" key="4">
    <source>
        <dbReference type="ARBA" id="ARBA00023136"/>
    </source>
</evidence>
<keyword evidence="2 6" id="KW-0812">Transmembrane</keyword>
<evidence type="ECO:0000256" key="6">
    <source>
        <dbReference type="SAM" id="Phobius"/>
    </source>
</evidence>
<dbReference type="PANTHER" id="PTHR13315:SF4">
    <property type="entry name" value="METALLOPHOSPHOESTERASE, ISOFORM E"/>
    <property type="match status" value="1"/>
</dbReference>
<gene>
    <name evidence="8" type="ORF">OE88DRAFT_1625495</name>
</gene>
<proteinExistence type="predicted"/>
<protein>
    <recommendedName>
        <fullName evidence="7">Calcineurin-like phosphoesterase domain-containing protein</fullName>
    </recommendedName>
</protein>
<feature type="transmembrane region" description="Helical" evidence="6">
    <location>
        <begin position="20"/>
        <end position="38"/>
    </location>
</feature>
<comment type="subcellular location">
    <subcellularLocation>
        <location evidence="1">Membrane</location>
        <topology evidence="1">Multi-pass membrane protein</topology>
    </subcellularLocation>
</comment>
<evidence type="ECO:0000256" key="1">
    <source>
        <dbReference type="ARBA" id="ARBA00004141"/>
    </source>
</evidence>
<evidence type="ECO:0000256" key="2">
    <source>
        <dbReference type="ARBA" id="ARBA00022692"/>
    </source>
</evidence>
<organism evidence="8 9">
    <name type="scientific">Heliocybe sulcata</name>
    <dbReference type="NCBI Taxonomy" id="5364"/>
    <lineage>
        <taxon>Eukaryota</taxon>
        <taxon>Fungi</taxon>
        <taxon>Dikarya</taxon>
        <taxon>Basidiomycota</taxon>
        <taxon>Agaricomycotina</taxon>
        <taxon>Agaricomycetes</taxon>
        <taxon>Gloeophyllales</taxon>
        <taxon>Gloeophyllaceae</taxon>
        <taxon>Heliocybe</taxon>
    </lineage>
</organism>
<evidence type="ECO:0000256" key="3">
    <source>
        <dbReference type="ARBA" id="ARBA00022989"/>
    </source>
</evidence>
<sequence length="460" mass="52357">MRVQRGRRFSLTRSALLNGFRVFWFGFVLWAEIGVYFYKVASCSWPDRTLRSDGLSSDRPTHVLLIADPQIRNPSLPSPSRWTWTGWRQSVLDFSTKKSWNALSRTNADVVIFLGDMLASGRVVPAEDEYMRYMEKFWDVFPPERFRRRKSPVPIYFIPGNEDIGLGKSIYYTKNARREYVKHFGALNQKVYVRNHTFALLNAPGLVDEDYQRAGRNIGYKYWEPVPGGPVSFIETVREDTNRYPVILFSHIPLGRPDTASCGPLREKGTILRGVGPSYQNTIGKQITNYVLESLRPSMVFSADDRDYCEYTHILPPSDGNPAGNKTHVREVTVKSFSFAKTIRYPGYHLLSVQSASTSQSGPTLVDRPCSLPNPLLIYSSSYIPLMFLSLLILLASEWHFNRTKHLRLSGFSSPRLSISTIPFTDTNGSSFYRLSQHTPQPESAVWSPSTPGMRQPSPQ</sequence>
<dbReference type="Proteomes" id="UP000305948">
    <property type="component" value="Unassembled WGS sequence"/>
</dbReference>
<dbReference type="GO" id="GO:0016787">
    <property type="term" value="F:hydrolase activity"/>
    <property type="evidence" value="ECO:0007669"/>
    <property type="project" value="InterPro"/>
</dbReference>
<keyword evidence="4 6" id="KW-0472">Membrane</keyword>
<reference evidence="8 9" key="1">
    <citation type="journal article" date="2019" name="Nat. Ecol. Evol.">
        <title>Megaphylogeny resolves global patterns of mushroom evolution.</title>
        <authorList>
            <person name="Varga T."/>
            <person name="Krizsan K."/>
            <person name="Foldi C."/>
            <person name="Dima B."/>
            <person name="Sanchez-Garcia M."/>
            <person name="Sanchez-Ramirez S."/>
            <person name="Szollosi G.J."/>
            <person name="Szarkandi J.G."/>
            <person name="Papp V."/>
            <person name="Albert L."/>
            <person name="Andreopoulos W."/>
            <person name="Angelini C."/>
            <person name="Antonin V."/>
            <person name="Barry K.W."/>
            <person name="Bougher N.L."/>
            <person name="Buchanan P."/>
            <person name="Buyck B."/>
            <person name="Bense V."/>
            <person name="Catcheside P."/>
            <person name="Chovatia M."/>
            <person name="Cooper J."/>
            <person name="Damon W."/>
            <person name="Desjardin D."/>
            <person name="Finy P."/>
            <person name="Geml J."/>
            <person name="Haridas S."/>
            <person name="Hughes K."/>
            <person name="Justo A."/>
            <person name="Karasinski D."/>
            <person name="Kautmanova I."/>
            <person name="Kiss B."/>
            <person name="Kocsube S."/>
            <person name="Kotiranta H."/>
            <person name="LaButti K.M."/>
            <person name="Lechner B.E."/>
            <person name="Liimatainen K."/>
            <person name="Lipzen A."/>
            <person name="Lukacs Z."/>
            <person name="Mihaltcheva S."/>
            <person name="Morgado L.N."/>
            <person name="Niskanen T."/>
            <person name="Noordeloos M.E."/>
            <person name="Ohm R.A."/>
            <person name="Ortiz-Santana B."/>
            <person name="Ovrebo C."/>
            <person name="Racz N."/>
            <person name="Riley R."/>
            <person name="Savchenko A."/>
            <person name="Shiryaev A."/>
            <person name="Soop K."/>
            <person name="Spirin V."/>
            <person name="Szebenyi C."/>
            <person name="Tomsovsky M."/>
            <person name="Tulloss R.E."/>
            <person name="Uehling J."/>
            <person name="Grigoriev I.V."/>
            <person name="Vagvolgyi C."/>
            <person name="Papp T."/>
            <person name="Martin F.M."/>
            <person name="Miettinen O."/>
            <person name="Hibbett D.S."/>
            <person name="Nagy L.G."/>
        </authorList>
    </citation>
    <scope>NUCLEOTIDE SEQUENCE [LARGE SCALE GENOMIC DNA]</scope>
    <source>
        <strain evidence="8 9">OMC1185</strain>
    </source>
</reference>
<dbReference type="GO" id="GO:0005783">
    <property type="term" value="C:endoplasmic reticulum"/>
    <property type="evidence" value="ECO:0007669"/>
    <property type="project" value="TreeGrafter"/>
</dbReference>
<dbReference type="OrthoDB" id="5977743at2759"/>
<feature type="compositionally biased region" description="Polar residues" evidence="5">
    <location>
        <begin position="433"/>
        <end position="453"/>
    </location>
</feature>
<keyword evidence="3 6" id="KW-1133">Transmembrane helix</keyword>